<organism evidence="8 9">
    <name type="scientific">Orchesella cincta</name>
    <name type="common">Springtail</name>
    <name type="synonym">Podura cincta</name>
    <dbReference type="NCBI Taxonomy" id="48709"/>
    <lineage>
        <taxon>Eukaryota</taxon>
        <taxon>Metazoa</taxon>
        <taxon>Ecdysozoa</taxon>
        <taxon>Arthropoda</taxon>
        <taxon>Hexapoda</taxon>
        <taxon>Collembola</taxon>
        <taxon>Entomobryomorpha</taxon>
        <taxon>Entomobryoidea</taxon>
        <taxon>Orchesellidae</taxon>
        <taxon>Orchesellinae</taxon>
        <taxon>Orchesella</taxon>
    </lineage>
</organism>
<evidence type="ECO:0000256" key="4">
    <source>
        <dbReference type="ARBA" id="ARBA00023163"/>
    </source>
</evidence>
<dbReference type="GO" id="GO:0042063">
    <property type="term" value="P:gliogenesis"/>
    <property type="evidence" value="ECO:0007669"/>
    <property type="project" value="TreeGrafter"/>
</dbReference>
<dbReference type="GO" id="GO:0001228">
    <property type="term" value="F:DNA-binding transcription activator activity, RNA polymerase II-specific"/>
    <property type="evidence" value="ECO:0007669"/>
    <property type="project" value="InterPro"/>
</dbReference>
<evidence type="ECO:0000259" key="7">
    <source>
        <dbReference type="PROSITE" id="PS50807"/>
    </source>
</evidence>
<dbReference type="OrthoDB" id="6241117at2759"/>
<feature type="region of interest" description="Disordered" evidence="6">
    <location>
        <begin position="1"/>
        <end position="38"/>
    </location>
</feature>
<dbReference type="STRING" id="48709.A0A1D2NIY1"/>
<dbReference type="Pfam" id="PF03615">
    <property type="entry name" value="GCM"/>
    <property type="match status" value="1"/>
</dbReference>
<evidence type="ECO:0000256" key="5">
    <source>
        <dbReference type="ARBA" id="ARBA00023242"/>
    </source>
</evidence>
<feature type="compositionally biased region" description="Polar residues" evidence="6">
    <location>
        <begin position="7"/>
        <end position="17"/>
    </location>
</feature>
<feature type="region of interest" description="Disordered" evidence="6">
    <location>
        <begin position="317"/>
        <end position="353"/>
    </location>
</feature>
<evidence type="ECO:0000256" key="3">
    <source>
        <dbReference type="ARBA" id="ARBA00023125"/>
    </source>
</evidence>
<evidence type="ECO:0000256" key="2">
    <source>
        <dbReference type="ARBA" id="ARBA00023015"/>
    </source>
</evidence>
<dbReference type="InterPro" id="IPR043020">
    <property type="entry name" value="GCM_large"/>
</dbReference>
<name>A0A1D2NIY1_ORCCI</name>
<dbReference type="InterPro" id="IPR003902">
    <property type="entry name" value="Tscrpt_reg_GCM"/>
</dbReference>
<dbReference type="InterPro" id="IPR043021">
    <property type="entry name" value="GCM_small"/>
</dbReference>
<feature type="compositionally biased region" description="Basic residues" evidence="6">
    <location>
        <begin position="328"/>
        <end position="345"/>
    </location>
</feature>
<evidence type="ECO:0000256" key="1">
    <source>
        <dbReference type="ARBA" id="ARBA00022473"/>
    </source>
</evidence>
<dbReference type="GO" id="GO:0005634">
    <property type="term" value="C:nucleus"/>
    <property type="evidence" value="ECO:0007669"/>
    <property type="project" value="TreeGrafter"/>
</dbReference>
<feature type="domain" description="GCM" evidence="7">
    <location>
        <begin position="39"/>
        <end position="204"/>
    </location>
</feature>
<protein>
    <submittedName>
        <fullName evidence="8">Transcription factor glial cells missing</fullName>
    </submittedName>
</protein>
<dbReference type="AlphaFoldDB" id="A0A1D2NIY1"/>
<dbReference type="PROSITE" id="PS50807">
    <property type="entry name" value="GCM"/>
    <property type="match status" value="1"/>
</dbReference>
<dbReference type="EMBL" id="LJIJ01000027">
    <property type="protein sequence ID" value="ODN05238.1"/>
    <property type="molecule type" value="Genomic_DNA"/>
</dbReference>
<keyword evidence="2" id="KW-0805">Transcription regulation</keyword>
<evidence type="ECO:0000313" key="9">
    <source>
        <dbReference type="Proteomes" id="UP000094527"/>
    </source>
</evidence>
<accession>A0A1D2NIY1</accession>
<gene>
    <name evidence="8" type="ORF">Ocin01_01450</name>
</gene>
<reference evidence="8 9" key="1">
    <citation type="journal article" date="2016" name="Genome Biol. Evol.">
        <title>Gene Family Evolution Reflects Adaptation to Soil Environmental Stressors in the Genome of the Collembolan Orchesella cincta.</title>
        <authorList>
            <person name="Faddeeva-Vakhrusheva A."/>
            <person name="Derks M.F."/>
            <person name="Anvar S.Y."/>
            <person name="Agamennone V."/>
            <person name="Suring W."/>
            <person name="Smit S."/>
            <person name="van Straalen N.M."/>
            <person name="Roelofs D."/>
        </authorList>
    </citation>
    <scope>NUCLEOTIDE SEQUENCE [LARGE SCALE GENOMIC DNA]</scope>
    <source>
        <tissue evidence="8">Mixed pool</tissue>
    </source>
</reference>
<dbReference type="InterPro" id="IPR039791">
    <property type="entry name" value="GCM"/>
</dbReference>
<dbReference type="InterPro" id="IPR036115">
    <property type="entry name" value="GCM_dom_sf"/>
</dbReference>
<evidence type="ECO:0000256" key="6">
    <source>
        <dbReference type="SAM" id="MobiDB-lite"/>
    </source>
</evidence>
<keyword evidence="3" id="KW-0238">DNA-binding</keyword>
<dbReference type="Gene3D" id="3.30.70.3530">
    <property type="entry name" value="GCM motif"/>
    <property type="match status" value="1"/>
</dbReference>
<keyword evidence="4" id="KW-0804">Transcription</keyword>
<keyword evidence="5" id="KW-0539">Nucleus</keyword>
<sequence>MMKAIQAPTSLPATMTVSASSNAPSSHSHHQSRLSSSQTDWDINDATVPSVNQFDSFHEWADGHCRYVYSPDCEQAKRHTSGWAMRNTNNHNVHILKKSCLGVLICSLSCTLPCGTELRLRPAICDKARKKQLGKACPNPRCSGFLQILACKGHCGYPVTHFWRHTQSGIFFQACQNMCPYYAKGVHDHPQPETKKSVEVRKKIITTHTGLPKKVRIPKKAIIQVPPKSGFKVRRKRKILVDKRVSVCQMNPSDAHITKGCYRCNQPSCICPLETTMSKLGTGGSSAPWSLSQGPAVAAALSQAAVAAAANSWAATSSSLTNTPPPLTHHHHHLSTSHHHHHHHLQSSSYQQPLSTGRVLEFPQFPESASSSFSKLPTSGSCSTYPTTTCEGFFKPSDIFHLDYYDQASQSSNSNNTSATTNNANNSAVNHAAYYGIGAGGSCANSGNHAYGDYTGSDSLIADAALQSISAGPPWSIQSMPYANNFMGGGNTSTTGSNTATSISANNGVGISCAIPSTAAGLWSSKVGSSGYFGPIAAEYSADLYTNECFNYYTDNNNYCWTQQQSNSNHNHGPSHLYP</sequence>
<comment type="caution">
    <text evidence="8">The sequence shown here is derived from an EMBL/GenBank/DDBJ whole genome shotgun (WGS) entry which is preliminary data.</text>
</comment>
<dbReference type="SUPFAM" id="SSF90073">
    <property type="entry name" value="GCM domain"/>
    <property type="match status" value="1"/>
</dbReference>
<keyword evidence="9" id="KW-1185">Reference proteome</keyword>
<dbReference type="PANTHER" id="PTHR12414:SF8">
    <property type="entry name" value="TRANSCRIPTION FACTOR GLIAL CELLS MISSING-RELATED"/>
    <property type="match status" value="1"/>
</dbReference>
<dbReference type="Proteomes" id="UP000094527">
    <property type="component" value="Unassembled WGS sequence"/>
</dbReference>
<dbReference type="PANTHER" id="PTHR12414">
    <property type="entry name" value="GLIAL CELLS MISSING RELATED/GLIDE"/>
    <property type="match status" value="1"/>
</dbReference>
<dbReference type="GO" id="GO:0000978">
    <property type="term" value="F:RNA polymerase II cis-regulatory region sequence-specific DNA binding"/>
    <property type="evidence" value="ECO:0007669"/>
    <property type="project" value="TreeGrafter"/>
</dbReference>
<proteinExistence type="predicted"/>
<dbReference type="Gene3D" id="2.20.25.670">
    <property type="entry name" value="GCM domain, large subdomain"/>
    <property type="match status" value="1"/>
</dbReference>
<evidence type="ECO:0000313" key="8">
    <source>
        <dbReference type="EMBL" id="ODN05238.1"/>
    </source>
</evidence>
<keyword evidence="1" id="KW-0217">Developmental protein</keyword>